<keyword evidence="1" id="KW-1133">Transmembrane helix</keyword>
<proteinExistence type="predicted"/>
<dbReference type="RefSeq" id="WP_091369141.1">
    <property type="nucleotide sequence ID" value="NZ_LT629740.1"/>
</dbReference>
<reference evidence="2 3" key="1">
    <citation type="submission" date="2016-10" db="EMBL/GenBank/DDBJ databases">
        <authorList>
            <person name="de Groot N.N."/>
        </authorList>
    </citation>
    <scope>NUCLEOTIDE SEQUENCE [LARGE SCALE GENOMIC DNA]</scope>
    <source>
        <strain evidence="2 3">MP1X4</strain>
    </source>
</reference>
<evidence type="ECO:0000313" key="3">
    <source>
        <dbReference type="Proteomes" id="UP000199679"/>
    </source>
</evidence>
<dbReference type="Proteomes" id="UP000199679">
    <property type="component" value="Chromosome I"/>
</dbReference>
<feature type="transmembrane region" description="Helical" evidence="1">
    <location>
        <begin position="6"/>
        <end position="25"/>
    </location>
</feature>
<gene>
    <name evidence="2" type="ORF">SAMN05216490_0637</name>
</gene>
<name>A0A1H1PW90_MUCMA</name>
<keyword evidence="1" id="KW-0472">Membrane</keyword>
<dbReference type="EMBL" id="LT629740">
    <property type="protein sequence ID" value="SDS15478.1"/>
    <property type="molecule type" value="Genomic_DNA"/>
</dbReference>
<evidence type="ECO:0000256" key="1">
    <source>
        <dbReference type="SAM" id="Phobius"/>
    </source>
</evidence>
<dbReference type="OrthoDB" id="5505971at2"/>
<dbReference type="STRING" id="652787.SAMN05216490_0637"/>
<evidence type="ECO:0000313" key="2">
    <source>
        <dbReference type="EMBL" id="SDS15478.1"/>
    </source>
</evidence>
<organism evidence="2 3">
    <name type="scientific">Mucilaginibacter mallensis</name>
    <dbReference type="NCBI Taxonomy" id="652787"/>
    <lineage>
        <taxon>Bacteria</taxon>
        <taxon>Pseudomonadati</taxon>
        <taxon>Bacteroidota</taxon>
        <taxon>Sphingobacteriia</taxon>
        <taxon>Sphingobacteriales</taxon>
        <taxon>Sphingobacteriaceae</taxon>
        <taxon>Mucilaginibacter</taxon>
    </lineage>
</organism>
<accession>A0A1H1PW90</accession>
<dbReference type="AlphaFoldDB" id="A0A1H1PW90"/>
<keyword evidence="1" id="KW-0812">Transmembrane</keyword>
<keyword evidence="3" id="KW-1185">Reference proteome</keyword>
<protein>
    <submittedName>
        <fullName evidence="2">Uncharacterized protein</fullName>
    </submittedName>
</protein>
<sequence>MELESYNYNITSAIIKAAALMLMLFTANSIYAQKNDNDHRNNIGLIYPLSSNYTSAPRDTNNFSLNLLAGVSAGERGFSLAGLSNVIHGDATGVQIAGFSNHIGKNANGVMVAGFINTYTQGKGTAVAGFANIARNNTGTQVAGFLNTGGDVSGLQLAGFMNVAKKLKGTQVSFINIADSAGTQIGIINIAKNNDKSIGVSIDENETTMLSFRSGGKLFYGIIGIGGNLKNTKEKYAYEAGLGVNILREKAFSLKTELITSGLESFKGDEYFKSSSYLMPAFKITRSIEIFGGPSFNYVETDNVEGRNLVKKYVTSWTRNNGSDLYGLYFGYTAGIQFHF</sequence>